<keyword evidence="3" id="KW-1185">Reference proteome</keyword>
<dbReference type="Gene3D" id="2.60.40.420">
    <property type="entry name" value="Cupredoxins - blue copper proteins"/>
    <property type="match status" value="1"/>
</dbReference>
<dbReference type="EMBL" id="DVAB01000042">
    <property type="protein sequence ID" value="HIK00884.1"/>
    <property type="molecule type" value="Genomic_DNA"/>
</dbReference>
<proteinExistence type="predicted"/>
<sequence length="378" mass="40735">MKITETIIKFALAFLIVGSVAAFAQSPSTIKKPTSTPTEVDKLILVSNNEADLALALSVASDINLAVISTNWGQFQKVVFDRIKALSPTEVIVVGGNSAVPEKYKSDLEAAGLKVTIVGGKTRQQTSIQVYEKFKTQLKKKALVASGKEPITTSDTIPVYAYDDSSEIKKFAQKENADATDQADVKATGVNPKLIVTKEMVAEVKSLIQEYKNVEGTQGYAIGQKVSEIVKTHGDAIKALAASKAIIGKAIEKAEQAVKASVKTIELRNNNFVPSILAVSKGDKIVWANKDNWAHTVTLKSLGIDRRLEAGQTFEWTVTSNPGIIEYECTLHQPSMDGKITVASKEQIEQATKLVKDLLKNTSATAGIVIQTGGEIPY</sequence>
<gene>
    <name evidence="2" type="ORF">H1016_05110</name>
</gene>
<protein>
    <submittedName>
        <fullName evidence="2">Cupredoxin domain-containing protein</fullName>
    </submittedName>
</protein>
<evidence type="ECO:0000259" key="1">
    <source>
        <dbReference type="Pfam" id="PF13473"/>
    </source>
</evidence>
<dbReference type="Proteomes" id="UP000646946">
    <property type="component" value="Unassembled WGS sequence"/>
</dbReference>
<organism evidence="2 3">
    <name type="scientific">Candidatus Naiadarchaeum limnaeum</name>
    <dbReference type="NCBI Taxonomy" id="2756139"/>
    <lineage>
        <taxon>Archaea</taxon>
        <taxon>Candidatus Undinarchaeota</taxon>
        <taxon>Candidatus Undinarchaeia</taxon>
        <taxon>Candidatus Naiadarchaeales</taxon>
        <taxon>Candidatus Naiadarchaeaceae</taxon>
        <taxon>Candidatus Naiadarchaeum</taxon>
    </lineage>
</organism>
<dbReference type="Pfam" id="PF13473">
    <property type="entry name" value="Cupredoxin_1"/>
    <property type="match status" value="1"/>
</dbReference>
<comment type="caution">
    <text evidence="2">The sequence shown here is derived from an EMBL/GenBank/DDBJ whole genome shotgun (WGS) entry which is preliminary data.</text>
</comment>
<dbReference type="PANTHER" id="PTHR36507">
    <property type="entry name" value="BLL1555 PROTEIN"/>
    <property type="match status" value="1"/>
</dbReference>
<dbReference type="PANTHER" id="PTHR36507:SF1">
    <property type="entry name" value="BLL1555 PROTEIN"/>
    <property type="match status" value="1"/>
</dbReference>
<dbReference type="InterPro" id="IPR008972">
    <property type="entry name" value="Cupredoxin"/>
</dbReference>
<feature type="domain" description="EfeO-type cupredoxin-like" evidence="1">
    <location>
        <begin position="251"/>
        <end position="342"/>
    </location>
</feature>
<dbReference type="Gene3D" id="3.40.50.12090">
    <property type="match status" value="1"/>
</dbReference>
<accession>A0A832UP93</accession>
<dbReference type="SUPFAM" id="SSF49503">
    <property type="entry name" value="Cupredoxins"/>
    <property type="match status" value="1"/>
</dbReference>
<dbReference type="AlphaFoldDB" id="A0A832UP93"/>
<dbReference type="InterPro" id="IPR028096">
    <property type="entry name" value="EfeO_Cupredoxin"/>
</dbReference>
<evidence type="ECO:0000313" key="2">
    <source>
        <dbReference type="EMBL" id="HIK00884.1"/>
    </source>
</evidence>
<evidence type="ECO:0000313" key="3">
    <source>
        <dbReference type="Proteomes" id="UP000646946"/>
    </source>
</evidence>
<name>A0A832UP93_9ARCH</name>
<dbReference type="InterPro" id="IPR052721">
    <property type="entry name" value="ET_Amicyanin"/>
</dbReference>
<reference evidence="2 3" key="1">
    <citation type="journal article" name="Nat. Commun.">
        <title>Undinarchaeota illuminate DPANN phylogeny and the impact of gene transfer on archaeal evolution.</title>
        <authorList>
            <person name="Dombrowski N."/>
            <person name="Williams T.A."/>
            <person name="Sun J."/>
            <person name="Woodcroft B.J."/>
            <person name="Lee J.H."/>
            <person name="Minh B.Q."/>
            <person name="Rinke C."/>
            <person name="Spang A."/>
        </authorList>
    </citation>
    <scope>NUCLEOTIDE SEQUENCE [LARGE SCALE GENOMIC DNA]</scope>
    <source>
        <strain evidence="2">MAG_bin1129</strain>
    </source>
</reference>